<dbReference type="RefSeq" id="WP_014213857.1">
    <property type="nucleotide sequence ID" value="NC_016604.1"/>
</dbReference>
<dbReference type="InterPro" id="IPR045155">
    <property type="entry name" value="Beta-lactam_cat"/>
</dbReference>
<evidence type="ECO:0000313" key="10">
    <source>
        <dbReference type="Proteomes" id="UP000005442"/>
    </source>
</evidence>
<dbReference type="KEGG" id="mrh:MycrhN_5650"/>
<dbReference type="PANTHER" id="PTHR35333">
    <property type="entry name" value="BETA-LACTAMASE"/>
    <property type="match status" value="1"/>
</dbReference>
<accession>G8RLV6</accession>
<dbReference type="PROSITE" id="PS00146">
    <property type="entry name" value="BETA_LACTAMASE_A"/>
    <property type="match status" value="1"/>
</dbReference>
<comment type="similarity">
    <text evidence="1 6">Belongs to the class-A beta-lactamase family.</text>
</comment>
<dbReference type="InterPro" id="IPR006311">
    <property type="entry name" value="TAT_signal"/>
</dbReference>
<dbReference type="HOGENOM" id="CLU_031960_6_0_11"/>
<dbReference type="NCBIfam" id="NF033103">
    <property type="entry name" value="bla_class_A"/>
    <property type="match status" value="1"/>
</dbReference>
<dbReference type="GO" id="GO:0030655">
    <property type="term" value="P:beta-lactam antibiotic catabolic process"/>
    <property type="evidence" value="ECO:0007669"/>
    <property type="project" value="InterPro"/>
</dbReference>
<keyword evidence="5 6" id="KW-0046">Antibiotic resistance</keyword>
<dbReference type="EMBL" id="CP003169">
    <property type="protein sequence ID" value="AEV76118.1"/>
    <property type="molecule type" value="Genomic_DNA"/>
</dbReference>
<dbReference type="PROSITE" id="PS51318">
    <property type="entry name" value="TAT"/>
    <property type="match status" value="1"/>
</dbReference>
<evidence type="ECO:0000256" key="1">
    <source>
        <dbReference type="ARBA" id="ARBA00009009"/>
    </source>
</evidence>
<organism evidence="9 10">
    <name type="scientific">Mycolicibacterium rhodesiae (strain NBB3)</name>
    <name type="common">Mycobacterium rhodesiae</name>
    <dbReference type="NCBI Taxonomy" id="710685"/>
    <lineage>
        <taxon>Bacteria</taxon>
        <taxon>Bacillati</taxon>
        <taxon>Actinomycetota</taxon>
        <taxon>Actinomycetes</taxon>
        <taxon>Mycobacteriales</taxon>
        <taxon>Mycobacteriaceae</taxon>
        <taxon>Mycolicibacterium</taxon>
    </lineage>
</organism>
<dbReference type="Pfam" id="PF13354">
    <property type="entry name" value="Beta-lactamase2"/>
    <property type="match status" value="1"/>
</dbReference>
<dbReference type="PATRIC" id="fig|710685.3.peg.5676"/>
<evidence type="ECO:0000256" key="3">
    <source>
        <dbReference type="ARBA" id="ARBA00018879"/>
    </source>
</evidence>
<dbReference type="SUPFAM" id="SSF56601">
    <property type="entry name" value="beta-lactamase/transpeptidase-like"/>
    <property type="match status" value="1"/>
</dbReference>
<dbReference type="Proteomes" id="UP000005442">
    <property type="component" value="Chromosome"/>
</dbReference>
<comment type="catalytic activity">
    <reaction evidence="6">
        <text>a beta-lactam + H2O = a substituted beta-amino acid</text>
        <dbReference type="Rhea" id="RHEA:20401"/>
        <dbReference type="ChEBI" id="CHEBI:15377"/>
        <dbReference type="ChEBI" id="CHEBI:35627"/>
        <dbReference type="ChEBI" id="CHEBI:140347"/>
        <dbReference type="EC" id="3.5.2.6"/>
    </reaction>
</comment>
<proteinExistence type="inferred from homology"/>
<dbReference type="AlphaFoldDB" id="G8RLV6"/>
<evidence type="ECO:0000256" key="5">
    <source>
        <dbReference type="ARBA" id="ARBA00023251"/>
    </source>
</evidence>
<feature type="domain" description="Beta-lactamase class A catalytic" evidence="8">
    <location>
        <begin position="55"/>
        <end position="270"/>
    </location>
</feature>
<dbReference type="PRINTS" id="PR00118">
    <property type="entry name" value="BLACTAMASEA"/>
</dbReference>
<dbReference type="GO" id="GO:0008800">
    <property type="term" value="F:beta-lactamase activity"/>
    <property type="evidence" value="ECO:0007669"/>
    <property type="project" value="UniProtKB-UniRule"/>
</dbReference>
<name>G8RLV6_MYCRN</name>
<feature type="region of interest" description="Disordered" evidence="7">
    <location>
        <begin position="226"/>
        <end position="247"/>
    </location>
</feature>
<protein>
    <recommendedName>
        <fullName evidence="3 6">Beta-lactamase</fullName>
        <ecNumber evidence="2 6">3.5.2.6</ecNumber>
    </recommendedName>
</protein>
<reference evidence="9 10" key="1">
    <citation type="submission" date="2011-12" db="EMBL/GenBank/DDBJ databases">
        <title>Complete sequence of Mycobacterium rhodesiae NBB3.</title>
        <authorList>
            <consortium name="US DOE Joint Genome Institute"/>
            <person name="Lucas S."/>
            <person name="Han J."/>
            <person name="Lapidus A."/>
            <person name="Cheng J.-F."/>
            <person name="Goodwin L."/>
            <person name="Pitluck S."/>
            <person name="Peters L."/>
            <person name="Mikhailova N."/>
            <person name="Gu W."/>
            <person name="Detter J.C."/>
            <person name="Han C."/>
            <person name="Tapia R."/>
            <person name="Land M."/>
            <person name="Hauser L."/>
            <person name="Kyrpides N."/>
            <person name="Ivanova N."/>
            <person name="Pagani I."/>
            <person name="Mattes T."/>
            <person name="Holmes A."/>
            <person name="Rutledge P."/>
            <person name="Paulsen I."/>
            <person name="Coleman N."/>
            <person name="Woyke T."/>
        </authorList>
    </citation>
    <scope>NUCLEOTIDE SEQUENCE [LARGE SCALE GENOMIC DNA]</scope>
    <source>
        <strain evidence="9 10">NBB3</strain>
    </source>
</reference>
<dbReference type="STRING" id="710685.MycrhN_5650"/>
<dbReference type="Gene3D" id="3.40.710.10">
    <property type="entry name" value="DD-peptidase/beta-lactamase superfamily"/>
    <property type="match status" value="1"/>
</dbReference>
<keyword evidence="4 6" id="KW-0378">Hydrolase</keyword>
<dbReference type="InterPro" id="IPR012338">
    <property type="entry name" value="Beta-lactam/transpept-like"/>
</dbReference>
<sequence>MTELSRRHVLLGGLTLAAVAATSEKPALADPAEPPSLSVEALIQGLEQKHNASIGVFATNLASGKTVAHRAQEPFAMCSTFKAYASGRILQMAQHGELSLDDPMFVDPAGILPNSPVTAPRAGGEMTLAELCQAVLQQSDNAGANILLNRIGGPQAITAFARSIGDHQTRLDRWETELNSAIPGDLRDTSTPEALGAGFRALLDGDVLAPPQRGLLDDWMRANQTSSMRPGLPAGWTSADKTGSGDYGSTNDVGIAYGPEGQRVLLAIMTRTQANDPKAENLRPLIGEVTTLVMPTLLA</sequence>
<dbReference type="GO" id="GO:0046677">
    <property type="term" value="P:response to antibiotic"/>
    <property type="evidence" value="ECO:0007669"/>
    <property type="project" value="UniProtKB-UniRule"/>
</dbReference>
<evidence type="ECO:0000313" key="9">
    <source>
        <dbReference type="EMBL" id="AEV76118.1"/>
    </source>
</evidence>
<keyword evidence="10" id="KW-1185">Reference proteome</keyword>
<dbReference type="OrthoDB" id="9784149at2"/>
<gene>
    <name evidence="9" type="ordered locus">MycrhN_5650</name>
</gene>
<dbReference type="EC" id="3.5.2.6" evidence="2 6"/>
<evidence type="ECO:0000256" key="4">
    <source>
        <dbReference type="ARBA" id="ARBA00022801"/>
    </source>
</evidence>
<dbReference type="InterPro" id="IPR000871">
    <property type="entry name" value="Beta-lactam_class-A"/>
</dbReference>
<evidence type="ECO:0000259" key="8">
    <source>
        <dbReference type="Pfam" id="PF13354"/>
    </source>
</evidence>
<dbReference type="PANTHER" id="PTHR35333:SF3">
    <property type="entry name" value="BETA-LACTAMASE-TYPE TRANSPEPTIDASE FOLD CONTAINING PROTEIN"/>
    <property type="match status" value="1"/>
</dbReference>
<evidence type="ECO:0000256" key="6">
    <source>
        <dbReference type="RuleBase" id="RU361140"/>
    </source>
</evidence>
<evidence type="ECO:0000256" key="2">
    <source>
        <dbReference type="ARBA" id="ARBA00012865"/>
    </source>
</evidence>
<dbReference type="MEROPS" id="S11.A01"/>
<dbReference type="InterPro" id="IPR023650">
    <property type="entry name" value="Beta-lactam_class-A_AS"/>
</dbReference>
<dbReference type="eggNOG" id="COG2367">
    <property type="taxonomic scope" value="Bacteria"/>
</dbReference>
<evidence type="ECO:0000256" key="7">
    <source>
        <dbReference type="SAM" id="MobiDB-lite"/>
    </source>
</evidence>